<keyword evidence="10" id="KW-1185">Reference proteome</keyword>
<dbReference type="EMBL" id="PJAI02000010">
    <property type="protein sequence ID" value="TYK65430.1"/>
    <property type="molecule type" value="Genomic_DNA"/>
</dbReference>
<organism evidence="9 10">
    <name type="scientific">Colwellia echini</name>
    <dbReference type="NCBI Taxonomy" id="1982103"/>
    <lineage>
        <taxon>Bacteria</taxon>
        <taxon>Pseudomonadati</taxon>
        <taxon>Pseudomonadota</taxon>
        <taxon>Gammaproteobacteria</taxon>
        <taxon>Alteromonadales</taxon>
        <taxon>Colwelliaceae</taxon>
        <taxon>Colwellia</taxon>
    </lineage>
</organism>
<comment type="similarity">
    <text evidence="2 7">Belongs to the ExbD/TolR family.</text>
</comment>
<evidence type="ECO:0000256" key="2">
    <source>
        <dbReference type="ARBA" id="ARBA00005811"/>
    </source>
</evidence>
<dbReference type="Pfam" id="PF02472">
    <property type="entry name" value="ExbD"/>
    <property type="match status" value="1"/>
</dbReference>
<evidence type="ECO:0000256" key="4">
    <source>
        <dbReference type="ARBA" id="ARBA00022692"/>
    </source>
</evidence>
<evidence type="ECO:0000256" key="3">
    <source>
        <dbReference type="ARBA" id="ARBA00022475"/>
    </source>
</evidence>
<reference evidence="9 10" key="1">
    <citation type="submission" date="2019-08" db="EMBL/GenBank/DDBJ databases">
        <title>Microbe sample from Colwellia echini.</title>
        <authorList>
            <person name="Christiansen L."/>
            <person name="Pathiraja D."/>
            <person name="Schultz-Johansen M."/>
            <person name="Choi I.-G."/>
            <person name="Stougaard P."/>
        </authorList>
    </citation>
    <scope>NUCLEOTIDE SEQUENCE [LARGE SCALE GENOMIC DNA]</scope>
    <source>
        <strain evidence="9 10">A3</strain>
    </source>
</reference>
<keyword evidence="4 7" id="KW-0812">Transmembrane</keyword>
<evidence type="ECO:0000256" key="5">
    <source>
        <dbReference type="ARBA" id="ARBA00022989"/>
    </source>
</evidence>
<evidence type="ECO:0000256" key="1">
    <source>
        <dbReference type="ARBA" id="ARBA00004162"/>
    </source>
</evidence>
<gene>
    <name evidence="9" type="ORF">CWS31_010055</name>
</gene>
<dbReference type="InterPro" id="IPR003400">
    <property type="entry name" value="ExbD"/>
</dbReference>
<protein>
    <submittedName>
        <fullName evidence="9">Biopolymer transporter ExbD</fullName>
    </submittedName>
</protein>
<keyword evidence="7" id="KW-0653">Protein transport</keyword>
<evidence type="ECO:0000256" key="8">
    <source>
        <dbReference type="SAM" id="Phobius"/>
    </source>
</evidence>
<accession>A0ABY3MW50</accession>
<proteinExistence type="inferred from homology"/>
<keyword evidence="3" id="KW-1003">Cell membrane</keyword>
<feature type="transmembrane region" description="Helical" evidence="8">
    <location>
        <begin position="20"/>
        <end position="40"/>
    </location>
</feature>
<dbReference type="Proteomes" id="UP000815846">
    <property type="component" value="Unassembled WGS sequence"/>
</dbReference>
<name>A0ABY3MW50_9GAMM</name>
<evidence type="ECO:0000313" key="9">
    <source>
        <dbReference type="EMBL" id="TYK65430.1"/>
    </source>
</evidence>
<evidence type="ECO:0000313" key="10">
    <source>
        <dbReference type="Proteomes" id="UP000815846"/>
    </source>
</evidence>
<keyword evidence="6 8" id="KW-0472">Membrane</keyword>
<evidence type="ECO:0000256" key="7">
    <source>
        <dbReference type="RuleBase" id="RU003879"/>
    </source>
</evidence>
<dbReference type="RefSeq" id="WP_101344950.1">
    <property type="nucleotide sequence ID" value="NZ_PJAI02000010.1"/>
</dbReference>
<sequence length="185" mass="20557">MKKRGLKGIQQAEELNITAFLNLMVILVPFLLITAVFSRLTVLELNLPALDAKGDTSEKVKLQLELVVRENSFDIQDANIGLIKSIERSQKPNQWKQFTEAMVAIKTRFPDETSISLLLEPDVDYKTMIKVMDKVRSGDVVSGFEVETVVLFPDISIGDAQPVTAEAVDDTIDTNSETSNKSAKE</sequence>
<evidence type="ECO:0000256" key="6">
    <source>
        <dbReference type="ARBA" id="ARBA00023136"/>
    </source>
</evidence>
<keyword evidence="7" id="KW-0813">Transport</keyword>
<comment type="caution">
    <text evidence="9">The sequence shown here is derived from an EMBL/GenBank/DDBJ whole genome shotgun (WGS) entry which is preliminary data.</text>
</comment>
<comment type="subcellular location">
    <subcellularLocation>
        <location evidence="1">Cell membrane</location>
        <topology evidence="1">Single-pass membrane protein</topology>
    </subcellularLocation>
    <subcellularLocation>
        <location evidence="7">Cell membrane</location>
        <topology evidence="7">Single-pass type II membrane protein</topology>
    </subcellularLocation>
</comment>
<keyword evidence="5 8" id="KW-1133">Transmembrane helix</keyword>